<dbReference type="EMBL" id="FONY01000008">
    <property type="protein sequence ID" value="SFE84424.1"/>
    <property type="molecule type" value="Genomic_DNA"/>
</dbReference>
<keyword evidence="2" id="KW-1185">Reference proteome</keyword>
<dbReference type="AlphaFoldDB" id="A0A1I2DUR4"/>
<gene>
    <name evidence="1" type="ORF">SAMN04488541_100826</name>
</gene>
<name>A0A1I2DUR4_9BACT</name>
<reference evidence="1 2" key="1">
    <citation type="submission" date="2016-10" db="EMBL/GenBank/DDBJ databases">
        <authorList>
            <person name="de Groot N.N."/>
        </authorList>
    </citation>
    <scope>NUCLEOTIDE SEQUENCE [LARGE SCALE GENOMIC DNA]</scope>
    <source>
        <strain>GEY</strain>
        <strain evidence="2">DSM 9560</strain>
    </source>
</reference>
<accession>A0A1I2DUR4</accession>
<sequence length="31" mass="3527">MKKNFCFDLGTVSIESTVVQYDEDAQLGKFL</sequence>
<dbReference type="STRING" id="1003.SAMN04488541_100826"/>
<organism evidence="1 2">
    <name type="scientific">Thermoflexibacter ruber</name>
    <dbReference type="NCBI Taxonomy" id="1003"/>
    <lineage>
        <taxon>Bacteria</taxon>
        <taxon>Pseudomonadati</taxon>
        <taxon>Bacteroidota</taxon>
        <taxon>Cytophagia</taxon>
        <taxon>Cytophagales</taxon>
        <taxon>Thermoflexibacteraceae</taxon>
        <taxon>Thermoflexibacter</taxon>
    </lineage>
</organism>
<evidence type="ECO:0000313" key="1">
    <source>
        <dbReference type="EMBL" id="SFE84424.1"/>
    </source>
</evidence>
<dbReference type="Proteomes" id="UP000199513">
    <property type="component" value="Unassembled WGS sequence"/>
</dbReference>
<proteinExistence type="predicted"/>
<protein>
    <submittedName>
        <fullName evidence="1">Uncharacterized protein</fullName>
    </submittedName>
</protein>
<evidence type="ECO:0000313" key="2">
    <source>
        <dbReference type="Proteomes" id="UP000199513"/>
    </source>
</evidence>